<dbReference type="PANTHER" id="PTHR20986:SF22">
    <property type="entry name" value="FMRFAMIDE-RELATED PEPTIDES"/>
    <property type="match status" value="1"/>
</dbReference>
<evidence type="ECO:0000256" key="6">
    <source>
        <dbReference type="ARBA" id="ARBA00023320"/>
    </source>
</evidence>
<organism evidence="8 9">
    <name type="scientific">Elysia crispata</name>
    <name type="common">lettuce slug</name>
    <dbReference type="NCBI Taxonomy" id="231223"/>
    <lineage>
        <taxon>Eukaryota</taxon>
        <taxon>Metazoa</taxon>
        <taxon>Spiralia</taxon>
        <taxon>Lophotrochozoa</taxon>
        <taxon>Mollusca</taxon>
        <taxon>Gastropoda</taxon>
        <taxon>Heterobranchia</taxon>
        <taxon>Euthyneura</taxon>
        <taxon>Panpulmonata</taxon>
        <taxon>Sacoglossa</taxon>
        <taxon>Placobranchoidea</taxon>
        <taxon>Plakobranchidae</taxon>
        <taxon>Elysia</taxon>
    </lineage>
</organism>
<reference evidence="8" key="1">
    <citation type="journal article" date="2023" name="G3 (Bethesda)">
        <title>A reference genome for the long-term kleptoplast-retaining sea slug Elysia crispata morphotype clarki.</title>
        <authorList>
            <person name="Eastman K.E."/>
            <person name="Pendleton A.L."/>
            <person name="Shaikh M.A."/>
            <person name="Suttiyut T."/>
            <person name="Ogas R."/>
            <person name="Tomko P."/>
            <person name="Gavelis G."/>
            <person name="Widhalm J.R."/>
            <person name="Wisecaver J.H."/>
        </authorList>
    </citation>
    <scope>NUCLEOTIDE SEQUENCE</scope>
    <source>
        <strain evidence="8">ECLA1</strain>
    </source>
</reference>
<dbReference type="Proteomes" id="UP001283361">
    <property type="component" value="Unassembled WGS sequence"/>
</dbReference>
<evidence type="ECO:0000313" key="9">
    <source>
        <dbReference type="Proteomes" id="UP001283361"/>
    </source>
</evidence>
<keyword evidence="4" id="KW-0677">Repeat</keyword>
<evidence type="ECO:0000256" key="1">
    <source>
        <dbReference type="ARBA" id="ARBA00004613"/>
    </source>
</evidence>
<evidence type="ECO:0000256" key="4">
    <source>
        <dbReference type="ARBA" id="ARBA00022737"/>
    </source>
</evidence>
<keyword evidence="2" id="KW-0964">Secreted</keyword>
<evidence type="ECO:0000256" key="2">
    <source>
        <dbReference type="ARBA" id="ARBA00022525"/>
    </source>
</evidence>
<gene>
    <name evidence="8" type="ORF">RRG08_012033</name>
</gene>
<accession>A0AAE0XWK9</accession>
<comment type="caution">
    <text evidence="8">The sequence shown here is derived from an EMBL/GenBank/DDBJ whole genome shotgun (WGS) entry which is preliminary data.</text>
</comment>
<keyword evidence="9" id="KW-1185">Reference proteome</keyword>
<feature type="compositionally biased region" description="Polar residues" evidence="7">
    <location>
        <begin position="183"/>
        <end position="193"/>
    </location>
</feature>
<evidence type="ECO:0000256" key="3">
    <source>
        <dbReference type="ARBA" id="ARBA00022729"/>
    </source>
</evidence>
<dbReference type="PANTHER" id="PTHR20986">
    <property type="entry name" value="FMRFAMIDE-RELATED PEPTIDES"/>
    <property type="match status" value="1"/>
</dbReference>
<keyword evidence="6" id="KW-0527">Neuropeptide</keyword>
<evidence type="ECO:0000256" key="7">
    <source>
        <dbReference type="SAM" id="MobiDB-lite"/>
    </source>
</evidence>
<keyword evidence="3" id="KW-0732">Signal</keyword>
<protein>
    <submittedName>
        <fullName evidence="8">Uncharacterized protein</fullName>
    </submittedName>
</protein>
<name>A0AAE0XWK9_9GAST</name>
<feature type="region of interest" description="Disordered" evidence="7">
    <location>
        <begin position="180"/>
        <end position="210"/>
    </location>
</feature>
<feature type="region of interest" description="Disordered" evidence="7">
    <location>
        <begin position="307"/>
        <end position="348"/>
    </location>
</feature>
<evidence type="ECO:0000256" key="5">
    <source>
        <dbReference type="ARBA" id="ARBA00022815"/>
    </source>
</evidence>
<proteinExistence type="predicted"/>
<sequence length="508" mass="57584">MRKESRVVSNSIYLFRSEEYQQRLDGSTDWFSTDLRNRLLCSPLIGSLFLVSAATRWEHWLVQYGPQEHVAVQPIDRFIVSSISSDLTGSVRTSGTVSAATRWEHWLVQYGPQKQVVVQPIDRFIVSSISSDLTGSVRTSGTGDFIFFRPDIVVLWSWVLPSPSNFQAVEKASQSSAEERLDASSSLVQSSGETDADVPSTRSKRGGRHYQMNRYNRGLHMLRLGKRSDGEASDEAALPLPTPLASSEDSLEFLDYLLSRYPQLAYPVGIEDDGQLSDIDGELYFPSDDGLLDFEDGAGDLQQRFRYRRSEADGSSELSDEGVDKRQDEQNNGAFTDDGQEAVYGDNAGLEKRPMNMLRLGKRPMNMLRLGKRQLGMLRLGKRPMNMLRLGKRPMNMLRLGKRPMNMLRLGKRPMNMLRLGKRPMNMLRLGKRPMNMLRLGKRPMNMLRLGKRPMSMLRLGKRPMSMLRLGKRPMQMLRLGKRPRMGMLRLGKRAAENEEPAQDSASA</sequence>
<dbReference type="GO" id="GO:0005576">
    <property type="term" value="C:extracellular region"/>
    <property type="evidence" value="ECO:0007669"/>
    <property type="project" value="UniProtKB-SubCell"/>
</dbReference>
<keyword evidence="5" id="KW-0027">Amidation</keyword>
<dbReference type="InterPro" id="IPR051041">
    <property type="entry name" value="FMRFamide-related_np"/>
</dbReference>
<dbReference type="GO" id="GO:0007218">
    <property type="term" value="P:neuropeptide signaling pathway"/>
    <property type="evidence" value="ECO:0007669"/>
    <property type="project" value="UniProtKB-KW"/>
</dbReference>
<dbReference type="AlphaFoldDB" id="A0AAE0XWK9"/>
<evidence type="ECO:0000313" key="8">
    <source>
        <dbReference type="EMBL" id="KAK3716762.1"/>
    </source>
</evidence>
<comment type="subcellular location">
    <subcellularLocation>
        <location evidence="1">Secreted</location>
    </subcellularLocation>
</comment>
<dbReference type="EMBL" id="JAWDGP010007466">
    <property type="protein sequence ID" value="KAK3716762.1"/>
    <property type="molecule type" value="Genomic_DNA"/>
</dbReference>